<dbReference type="GO" id="GO:0043565">
    <property type="term" value="F:sequence-specific DNA binding"/>
    <property type="evidence" value="ECO:0007669"/>
    <property type="project" value="TreeGrafter"/>
</dbReference>
<keyword evidence="2" id="KW-0808">Transferase</keyword>
<dbReference type="InterPro" id="IPR029063">
    <property type="entry name" value="SAM-dependent_MTases_sf"/>
</dbReference>
<dbReference type="GO" id="GO:0006298">
    <property type="term" value="P:mismatch repair"/>
    <property type="evidence" value="ECO:0007669"/>
    <property type="project" value="TreeGrafter"/>
</dbReference>
<evidence type="ECO:0000256" key="2">
    <source>
        <dbReference type="ARBA" id="ARBA00022679"/>
    </source>
</evidence>
<gene>
    <name evidence="4" type="ORF">HD593_011911</name>
</gene>
<evidence type="ECO:0000313" key="4">
    <source>
        <dbReference type="EMBL" id="MBB6557116.1"/>
    </source>
</evidence>
<dbReference type="PANTHER" id="PTHR30481">
    <property type="entry name" value="DNA ADENINE METHYLASE"/>
    <property type="match status" value="1"/>
</dbReference>
<dbReference type="Pfam" id="PF02086">
    <property type="entry name" value="MethyltransfD12"/>
    <property type="match status" value="1"/>
</dbReference>
<evidence type="ECO:0000313" key="5">
    <source>
        <dbReference type="Proteomes" id="UP000565579"/>
    </source>
</evidence>
<protein>
    <recommendedName>
        <fullName evidence="6">DNA adenine methylase</fullName>
    </recommendedName>
</protein>
<keyword evidence="1" id="KW-0489">Methyltransferase</keyword>
<dbReference type="GO" id="GO:0032259">
    <property type="term" value="P:methylation"/>
    <property type="evidence" value="ECO:0007669"/>
    <property type="project" value="UniProtKB-KW"/>
</dbReference>
<comment type="caution">
    <text evidence="4">The sequence shown here is derived from an EMBL/GenBank/DDBJ whole genome shotgun (WGS) entry which is preliminary data.</text>
</comment>
<dbReference type="Proteomes" id="UP000565579">
    <property type="component" value="Unassembled WGS sequence"/>
</dbReference>
<evidence type="ECO:0008006" key="6">
    <source>
        <dbReference type="Google" id="ProtNLM"/>
    </source>
</evidence>
<keyword evidence="3" id="KW-0949">S-adenosyl-L-methionine</keyword>
<evidence type="ECO:0000256" key="3">
    <source>
        <dbReference type="ARBA" id="ARBA00022691"/>
    </source>
</evidence>
<accession>A0A7X0U6K7</accession>
<proteinExistence type="predicted"/>
<evidence type="ECO:0000256" key="1">
    <source>
        <dbReference type="ARBA" id="ARBA00022603"/>
    </source>
</evidence>
<sequence>MVALRPLFQYYGAKGRLAPFLAGLLPPHEVQVYVEPFAGSAAVFFAKKPAQIGTINDVNGDLIAFMRRLRDQLRALIRAIHSPCTPAPSIKPRVWATPPCRTRRWWIALWHGPDHNHLVAAFACRTSPGDAWQRHALLGEVHARCHDIVDSIRT</sequence>
<dbReference type="GO" id="GO:0009307">
    <property type="term" value="P:DNA restriction-modification system"/>
    <property type="evidence" value="ECO:0007669"/>
    <property type="project" value="InterPro"/>
</dbReference>
<dbReference type="InterPro" id="IPR012327">
    <property type="entry name" value="MeTrfase_D12"/>
</dbReference>
<organism evidence="4 5">
    <name type="scientific">Nonomuraea rubra</name>
    <dbReference type="NCBI Taxonomy" id="46180"/>
    <lineage>
        <taxon>Bacteria</taxon>
        <taxon>Bacillati</taxon>
        <taxon>Actinomycetota</taxon>
        <taxon>Actinomycetes</taxon>
        <taxon>Streptosporangiales</taxon>
        <taxon>Streptosporangiaceae</taxon>
        <taxon>Nonomuraea</taxon>
    </lineage>
</organism>
<dbReference type="SUPFAM" id="SSF53335">
    <property type="entry name" value="S-adenosyl-L-methionine-dependent methyltransferases"/>
    <property type="match status" value="1"/>
</dbReference>
<dbReference type="Gene3D" id="3.40.50.150">
    <property type="entry name" value="Vaccinia Virus protein VP39"/>
    <property type="match status" value="1"/>
</dbReference>
<reference evidence="4 5" key="1">
    <citation type="submission" date="2020-08" db="EMBL/GenBank/DDBJ databases">
        <title>Sequencing the genomes of 1000 actinobacteria strains.</title>
        <authorList>
            <person name="Klenk H.-P."/>
        </authorList>
    </citation>
    <scope>NUCLEOTIDE SEQUENCE [LARGE SCALE GENOMIC DNA]</scope>
    <source>
        <strain evidence="4 5">DSM 43768</strain>
    </source>
</reference>
<dbReference type="AlphaFoldDB" id="A0A7X0U6K7"/>
<name>A0A7X0U6K7_9ACTN</name>
<keyword evidence="5" id="KW-1185">Reference proteome</keyword>
<dbReference type="GO" id="GO:1904047">
    <property type="term" value="F:S-adenosyl-L-methionine binding"/>
    <property type="evidence" value="ECO:0007669"/>
    <property type="project" value="TreeGrafter"/>
</dbReference>
<dbReference type="EMBL" id="JACHMI010000001">
    <property type="protein sequence ID" value="MBB6557116.1"/>
    <property type="molecule type" value="Genomic_DNA"/>
</dbReference>
<dbReference type="GO" id="GO:0009007">
    <property type="term" value="F:site-specific DNA-methyltransferase (adenine-specific) activity"/>
    <property type="evidence" value="ECO:0007669"/>
    <property type="project" value="UniProtKB-EC"/>
</dbReference>
<dbReference type="RefSeq" id="WP_185111504.1">
    <property type="nucleotide sequence ID" value="NZ_BAAAXY010000286.1"/>
</dbReference>
<dbReference type="PRINTS" id="PR00505">
    <property type="entry name" value="D12N6MTFRASE"/>
</dbReference>